<dbReference type="GO" id="GO:0042311">
    <property type="term" value="P:vasodilation"/>
    <property type="evidence" value="ECO:0007669"/>
    <property type="project" value="UniProtKB-KW"/>
</dbReference>
<protein>
    <submittedName>
        <fullName evidence="13">NP-Sut-1</fullName>
    </submittedName>
</protein>
<keyword evidence="6 12" id="KW-0732">Signal</keyword>
<comment type="similarity">
    <text evidence="2 10">Belongs to the natriuretic peptide family.</text>
</comment>
<dbReference type="GO" id="GO:0008217">
    <property type="term" value="P:regulation of blood pressure"/>
    <property type="evidence" value="ECO:0007669"/>
    <property type="project" value="UniProtKB-KW"/>
</dbReference>
<feature type="region of interest" description="Disordered" evidence="11">
    <location>
        <begin position="34"/>
        <end position="167"/>
    </location>
</feature>
<name>R4G7L3_9SAUR</name>
<dbReference type="GO" id="GO:0006182">
    <property type="term" value="P:cGMP biosynthetic process"/>
    <property type="evidence" value="ECO:0007669"/>
    <property type="project" value="TreeGrafter"/>
</dbReference>
<proteinExistence type="evidence at transcript level"/>
<accession>R4G7L3</accession>
<evidence type="ECO:0000256" key="10">
    <source>
        <dbReference type="RuleBase" id="RU003686"/>
    </source>
</evidence>
<dbReference type="GO" id="GO:0005576">
    <property type="term" value="C:extracellular region"/>
    <property type="evidence" value="ECO:0007669"/>
    <property type="project" value="UniProtKB-SubCell"/>
</dbReference>
<dbReference type="Pfam" id="PF00212">
    <property type="entry name" value="ANP"/>
    <property type="match status" value="1"/>
</dbReference>
<dbReference type="SMART" id="SM00183">
    <property type="entry name" value="NAT_PEP"/>
    <property type="match status" value="1"/>
</dbReference>
<feature type="compositionally biased region" description="Basic residues" evidence="11">
    <location>
        <begin position="157"/>
        <end position="167"/>
    </location>
</feature>
<dbReference type="GO" id="GO:0007168">
    <property type="term" value="P:receptor guanylyl cyclase signaling pathway"/>
    <property type="evidence" value="ECO:0007669"/>
    <property type="project" value="TreeGrafter"/>
</dbReference>
<dbReference type="PANTHER" id="PTHR12167:SF2">
    <property type="entry name" value="C-TYPE NATRIURETIC PEPTIDE"/>
    <property type="match status" value="1"/>
</dbReference>
<reference evidence="13" key="1">
    <citation type="journal article" date="2013" name="Toxins">
        <title>Venom down under: dynamic evolution of Australian elapid snake toxins.</title>
        <authorList>
            <person name="Jackson T.N."/>
            <person name="Sunagar K."/>
            <person name="Undheim E.A."/>
            <person name="Koludarov I."/>
            <person name="Chan A.H."/>
            <person name="Sanders K."/>
            <person name="Ali S.A."/>
            <person name="Hendrikx I."/>
            <person name="Dunstan N."/>
            <person name="Fry B.G."/>
        </authorList>
    </citation>
    <scope>NUCLEOTIDE SEQUENCE</scope>
    <source>
        <tissue evidence="13">Maxillary venom gland</tissue>
    </source>
</reference>
<organism evidence="13">
    <name type="scientific">Suta fasciata</name>
    <dbReference type="NCBI Taxonomy" id="529716"/>
    <lineage>
        <taxon>Eukaryota</taxon>
        <taxon>Metazoa</taxon>
        <taxon>Chordata</taxon>
        <taxon>Craniata</taxon>
        <taxon>Vertebrata</taxon>
        <taxon>Euteleostomi</taxon>
        <taxon>Lepidosauria</taxon>
        <taxon>Squamata</taxon>
        <taxon>Bifurcata</taxon>
        <taxon>Unidentata</taxon>
        <taxon>Episquamata</taxon>
        <taxon>Toxicofera</taxon>
        <taxon>Serpentes</taxon>
        <taxon>Colubroidea</taxon>
        <taxon>Elapidae</taxon>
        <taxon>Hydrophiinae</taxon>
        <taxon>Suta</taxon>
    </lineage>
</organism>
<keyword evidence="3" id="KW-0840">Vasodilator</keyword>
<feature type="signal peptide" evidence="12">
    <location>
        <begin position="1"/>
        <end position="27"/>
    </location>
</feature>
<keyword evidence="8" id="KW-0382">Hypotensive agent</keyword>
<evidence type="ECO:0000256" key="4">
    <source>
        <dbReference type="ARBA" id="ARBA00022525"/>
    </source>
</evidence>
<feature type="compositionally biased region" description="Basic and acidic residues" evidence="11">
    <location>
        <begin position="96"/>
        <end position="108"/>
    </location>
</feature>
<sequence length="188" mass="18911">MVGLSRLAGGGLLPLLLLALLPLALDGKPAPVPQALPEAPAGGTTAWRRDLTEQQPPPAEESSGPAAGRSGSKAGQAAPTPPKGKGAAVSAAASRLLRDLRRDVKESRPTSGRLAYPEYPAGGGGGGGGGGQSRDTWGRLAYPEYPAGGGGGGGAWRRAKRPPKKGRTFKSCFGLPLDRIGTKSGLGC</sequence>
<evidence type="ECO:0000256" key="1">
    <source>
        <dbReference type="ARBA" id="ARBA00004613"/>
    </source>
</evidence>
<comment type="subcellular location">
    <subcellularLocation>
        <location evidence="1 10">Secreted</location>
    </subcellularLocation>
</comment>
<keyword evidence="4" id="KW-0964">Secreted</keyword>
<feature type="compositionally biased region" description="Gly residues" evidence="11">
    <location>
        <begin position="121"/>
        <end position="132"/>
    </location>
</feature>
<dbReference type="GO" id="GO:0090729">
    <property type="term" value="F:toxin activity"/>
    <property type="evidence" value="ECO:0007669"/>
    <property type="project" value="UniProtKB-KW"/>
</dbReference>
<evidence type="ECO:0000256" key="7">
    <source>
        <dbReference type="ARBA" id="ARBA00022858"/>
    </source>
</evidence>
<evidence type="ECO:0000256" key="12">
    <source>
        <dbReference type="SAM" id="SignalP"/>
    </source>
</evidence>
<evidence type="ECO:0000256" key="8">
    <source>
        <dbReference type="ARBA" id="ARBA00022924"/>
    </source>
</evidence>
<dbReference type="EMBL" id="GAHI01000013">
    <property type="protein sequence ID" value="JAA74978.1"/>
    <property type="molecule type" value="mRNA"/>
</dbReference>
<evidence type="ECO:0000256" key="9">
    <source>
        <dbReference type="ARBA" id="ARBA00023157"/>
    </source>
</evidence>
<evidence type="ECO:0000256" key="6">
    <source>
        <dbReference type="ARBA" id="ARBA00022729"/>
    </source>
</evidence>
<evidence type="ECO:0000256" key="2">
    <source>
        <dbReference type="ARBA" id="ARBA00009041"/>
    </source>
</evidence>
<feature type="compositionally biased region" description="Low complexity" evidence="11">
    <location>
        <begin position="60"/>
        <end position="95"/>
    </location>
</feature>
<dbReference type="InterPro" id="IPR030480">
    <property type="entry name" value="Natr_peptide_CS"/>
</dbReference>
<dbReference type="AlphaFoldDB" id="R4G7L3"/>
<dbReference type="GO" id="GO:0005179">
    <property type="term" value="F:hormone activity"/>
    <property type="evidence" value="ECO:0007669"/>
    <property type="project" value="InterPro"/>
</dbReference>
<keyword evidence="7 10" id="KW-0838">Vasoactive</keyword>
<evidence type="ECO:0000256" key="11">
    <source>
        <dbReference type="SAM" id="MobiDB-lite"/>
    </source>
</evidence>
<dbReference type="PANTHER" id="PTHR12167">
    <property type="entry name" value="C-TYPE NATRIURETIC PEPTIDE"/>
    <property type="match status" value="1"/>
</dbReference>
<dbReference type="PROSITE" id="PS00263">
    <property type="entry name" value="NATRIURETIC_PEPTIDE"/>
    <property type="match status" value="1"/>
</dbReference>
<evidence type="ECO:0000313" key="13">
    <source>
        <dbReference type="EMBL" id="JAA74978.1"/>
    </source>
</evidence>
<keyword evidence="9" id="KW-1015">Disulfide bond</keyword>
<evidence type="ECO:0000256" key="3">
    <source>
        <dbReference type="ARBA" id="ARBA00022429"/>
    </source>
</evidence>
<evidence type="ECO:0000256" key="5">
    <source>
        <dbReference type="ARBA" id="ARBA00022656"/>
    </source>
</evidence>
<dbReference type="InterPro" id="IPR000663">
    <property type="entry name" value="Natr_peptide"/>
</dbReference>
<keyword evidence="5" id="KW-0800">Toxin</keyword>
<feature type="chain" id="PRO_5004372176" evidence="12">
    <location>
        <begin position="28"/>
        <end position="188"/>
    </location>
</feature>